<dbReference type="EMBL" id="SPHZ02000007">
    <property type="protein sequence ID" value="KAF0909354.1"/>
    <property type="molecule type" value="Genomic_DNA"/>
</dbReference>
<keyword evidence="2" id="KW-1185">Reference proteome</keyword>
<gene>
    <name evidence="1" type="ORF">E2562_035515</name>
</gene>
<protein>
    <submittedName>
        <fullName evidence="1">Uncharacterized protein</fullName>
    </submittedName>
</protein>
<sequence length="96" mass="10483">MGFGRLGATTAREVIADALHKCLQSYDLDCRVSIVTLDNCSTNDSMVGVMETKIGAANLLLEGEDGGHDKFESFWTCLEDNEEDMKEPCITSTDSD</sequence>
<proteinExistence type="predicted"/>
<reference evidence="1 2" key="1">
    <citation type="submission" date="2019-11" db="EMBL/GenBank/DDBJ databases">
        <title>Whole genome sequence of Oryza granulata.</title>
        <authorList>
            <person name="Li W."/>
        </authorList>
    </citation>
    <scope>NUCLEOTIDE SEQUENCE [LARGE SCALE GENOMIC DNA]</scope>
    <source>
        <strain evidence="2">cv. Menghai</strain>
        <tissue evidence="1">Leaf</tissue>
    </source>
</reference>
<accession>A0A6G1DB52</accession>
<dbReference type="Proteomes" id="UP000479710">
    <property type="component" value="Unassembled WGS sequence"/>
</dbReference>
<comment type="caution">
    <text evidence="1">The sequence shown here is derived from an EMBL/GenBank/DDBJ whole genome shotgun (WGS) entry which is preliminary data.</text>
</comment>
<organism evidence="1 2">
    <name type="scientific">Oryza meyeriana var. granulata</name>
    <dbReference type="NCBI Taxonomy" id="110450"/>
    <lineage>
        <taxon>Eukaryota</taxon>
        <taxon>Viridiplantae</taxon>
        <taxon>Streptophyta</taxon>
        <taxon>Embryophyta</taxon>
        <taxon>Tracheophyta</taxon>
        <taxon>Spermatophyta</taxon>
        <taxon>Magnoliopsida</taxon>
        <taxon>Liliopsida</taxon>
        <taxon>Poales</taxon>
        <taxon>Poaceae</taxon>
        <taxon>BOP clade</taxon>
        <taxon>Oryzoideae</taxon>
        <taxon>Oryzeae</taxon>
        <taxon>Oryzinae</taxon>
        <taxon>Oryza</taxon>
        <taxon>Oryza meyeriana</taxon>
    </lineage>
</organism>
<dbReference type="AlphaFoldDB" id="A0A6G1DB52"/>
<evidence type="ECO:0000313" key="2">
    <source>
        <dbReference type="Proteomes" id="UP000479710"/>
    </source>
</evidence>
<evidence type="ECO:0000313" key="1">
    <source>
        <dbReference type="EMBL" id="KAF0909354.1"/>
    </source>
</evidence>
<dbReference type="OrthoDB" id="848923at2759"/>
<name>A0A6G1DB52_9ORYZ</name>